<reference evidence="1" key="1">
    <citation type="submission" date="2018-06" db="EMBL/GenBank/DDBJ databases">
        <authorList>
            <person name="Zhirakovskaya E."/>
        </authorList>
    </citation>
    <scope>NUCLEOTIDE SEQUENCE</scope>
</reference>
<evidence type="ECO:0000313" key="1">
    <source>
        <dbReference type="EMBL" id="VAW64337.1"/>
    </source>
</evidence>
<gene>
    <name evidence="1" type="ORF">MNBD_GAMMA11-903</name>
</gene>
<protein>
    <submittedName>
        <fullName evidence="1">Uncharacterized protein</fullName>
    </submittedName>
</protein>
<accession>A0A3B0XMD2</accession>
<organism evidence="1">
    <name type="scientific">hydrothermal vent metagenome</name>
    <dbReference type="NCBI Taxonomy" id="652676"/>
    <lineage>
        <taxon>unclassified sequences</taxon>
        <taxon>metagenomes</taxon>
        <taxon>ecological metagenomes</taxon>
    </lineage>
</organism>
<sequence length="141" mass="16363">MNKDDWYQDRILWRANQNKLLEKGCKLFSGLLDEQRAEIVDLIKEDINPVLVFWENPKTWTVMGTRAICSCHHDLLNITYIDEIKKKVVVLKPSDVEEINIKTEANLILLEETGAVIWAPPGAELFALMNILLMFPLKEKR</sequence>
<proteinExistence type="predicted"/>
<dbReference type="EMBL" id="UOFG01000227">
    <property type="protein sequence ID" value="VAW64337.1"/>
    <property type="molecule type" value="Genomic_DNA"/>
</dbReference>
<dbReference type="AlphaFoldDB" id="A0A3B0XMD2"/>
<name>A0A3B0XMD2_9ZZZZ</name>